<evidence type="ECO:0000313" key="3">
    <source>
        <dbReference type="Proteomes" id="UP000064189"/>
    </source>
</evidence>
<proteinExistence type="predicted"/>
<dbReference type="AlphaFoldDB" id="A0A109MXZ8"/>
<evidence type="ECO:0000256" key="1">
    <source>
        <dbReference type="SAM" id="Phobius"/>
    </source>
</evidence>
<keyword evidence="3" id="KW-1185">Reference proteome</keyword>
<protein>
    <recommendedName>
        <fullName evidence="4">Menaquinol-cytochrome c reductase cytochrome b subunit</fullName>
    </recommendedName>
</protein>
<evidence type="ECO:0000313" key="2">
    <source>
        <dbReference type="EMBL" id="KWW18210.1"/>
    </source>
</evidence>
<sequence>MKIVIKAFVASFFIHALYICSVMLIGFLKTSQYKPDLVNAWNHDGALQNEVSFGTVVSPSVYALTFLGTGLICAIVIMFYKKPV</sequence>
<keyword evidence="1" id="KW-1133">Transmembrane helix</keyword>
<accession>A0A109MXZ8</accession>
<keyword evidence="1" id="KW-0472">Membrane</keyword>
<organism evidence="2 3">
    <name type="scientific">Peribacillus simplex</name>
    <dbReference type="NCBI Taxonomy" id="1478"/>
    <lineage>
        <taxon>Bacteria</taxon>
        <taxon>Bacillati</taxon>
        <taxon>Bacillota</taxon>
        <taxon>Bacilli</taxon>
        <taxon>Bacillales</taxon>
        <taxon>Bacillaceae</taxon>
        <taxon>Peribacillus</taxon>
    </lineage>
</organism>
<gene>
    <name evidence="2" type="ORF">AS888_20400</name>
</gene>
<dbReference type="EMBL" id="LNNH01000023">
    <property type="protein sequence ID" value="KWW18210.1"/>
    <property type="molecule type" value="Genomic_DNA"/>
</dbReference>
<feature type="transmembrane region" description="Helical" evidence="1">
    <location>
        <begin position="7"/>
        <end position="28"/>
    </location>
</feature>
<evidence type="ECO:0008006" key="4">
    <source>
        <dbReference type="Google" id="ProtNLM"/>
    </source>
</evidence>
<name>A0A109MXZ8_9BACI</name>
<keyword evidence="1" id="KW-0812">Transmembrane</keyword>
<reference evidence="2 3" key="1">
    <citation type="submission" date="2015-11" db="EMBL/GenBank/DDBJ databases">
        <title>Genome Sequence of Bacillus simplex strain VanAntwerpen2.</title>
        <authorList>
            <person name="Couger M.B."/>
        </authorList>
    </citation>
    <scope>NUCLEOTIDE SEQUENCE [LARGE SCALE GENOMIC DNA]</scope>
    <source>
        <strain evidence="2 3">VanAntwerpen02</strain>
    </source>
</reference>
<feature type="transmembrane region" description="Helical" evidence="1">
    <location>
        <begin position="61"/>
        <end position="80"/>
    </location>
</feature>
<dbReference type="RefSeq" id="WP_061142492.1">
    <property type="nucleotide sequence ID" value="NZ_LNNH01000023.1"/>
</dbReference>
<dbReference type="Proteomes" id="UP000064189">
    <property type="component" value="Unassembled WGS sequence"/>
</dbReference>
<comment type="caution">
    <text evidence="2">The sequence shown here is derived from an EMBL/GenBank/DDBJ whole genome shotgun (WGS) entry which is preliminary data.</text>
</comment>